<evidence type="ECO:0000313" key="1">
    <source>
        <dbReference type="EMBL" id="PHJ25455.1"/>
    </source>
</evidence>
<accession>A0A2C6LF63</accession>
<name>A0A2C6LF63_9APIC</name>
<reference evidence="1 2" key="1">
    <citation type="journal article" date="2017" name="Int. J. Parasitol.">
        <title>The genome of the protozoan parasite Cystoisospora suis and a reverse vaccinology approach to identify vaccine candidates.</title>
        <authorList>
            <person name="Palmieri N."/>
            <person name="Shrestha A."/>
            <person name="Ruttkowski B."/>
            <person name="Beck T."/>
            <person name="Vogl C."/>
            <person name="Tomley F."/>
            <person name="Blake D.P."/>
            <person name="Joachim A."/>
        </authorList>
    </citation>
    <scope>NUCLEOTIDE SEQUENCE [LARGE SCALE GENOMIC DNA]</scope>
    <source>
        <strain evidence="1 2">Wien I</strain>
    </source>
</reference>
<dbReference type="GeneID" id="94424130"/>
<sequence length="593" mass="65016">MVWPRVSSTPVFRKVLSTLSCRCAASSSKDALIQSTVYIPLDSHSHLSVIVPYSSLYICRYDAVTARFARSGRLRSRPSAEYRRLHSEALLFSDTVIDKSLTGLPASSLPSSSHSCTSTSHLTGRASKHAPLSTVGRYSACQGRALHGFSGKGKPAVSSRDSPTKQRRAFASSVVREARVSQCGSDSVNRGPVQPLAAVSPETLAGIPWMSRGRLCSIVEEVTERGPYDVTTWNKLLCRAEAISGSLSARDIGRLVVCMAKVNYFQPSLLSKLARQVLQGINDADGLTCSGLLHGFSRLNRFDAKLFHAASRRLQETGVMRQCSLFSLSLALSACLRHKFVDEGLFVAAGNHMAELLPTCNAADQQSVALLLNCFARLFNMQQRRQATEEDLQLVPLRTSSGLSEPSSLEKAERESVVNFQDILTNICAALPPLLPKMNLQSLTLVLNALSRLRSFRCTPAEVLAAVCDLIEAQAKRLSALQALTVLNALVKLRASSETELLEAVLLQLRDRAHHLNPRDICLTIKCLTALRMKDQRLEEELEGQIFLTLHHFSPEEVTALTVACSRWTDAPSRLRQFLAEKSRENKGADCGD</sequence>
<organism evidence="1 2">
    <name type="scientific">Cystoisospora suis</name>
    <dbReference type="NCBI Taxonomy" id="483139"/>
    <lineage>
        <taxon>Eukaryota</taxon>
        <taxon>Sar</taxon>
        <taxon>Alveolata</taxon>
        <taxon>Apicomplexa</taxon>
        <taxon>Conoidasida</taxon>
        <taxon>Coccidia</taxon>
        <taxon>Eucoccidiorida</taxon>
        <taxon>Eimeriorina</taxon>
        <taxon>Sarcocystidae</taxon>
        <taxon>Cystoisospora</taxon>
    </lineage>
</organism>
<protein>
    <submittedName>
        <fullName evidence="1">Uncharacterized protein</fullName>
    </submittedName>
</protein>
<dbReference type="AlphaFoldDB" id="A0A2C6LF63"/>
<keyword evidence="2" id="KW-1185">Reference proteome</keyword>
<dbReference type="Proteomes" id="UP000221165">
    <property type="component" value="Unassembled WGS sequence"/>
</dbReference>
<evidence type="ECO:0000313" key="2">
    <source>
        <dbReference type="Proteomes" id="UP000221165"/>
    </source>
</evidence>
<proteinExistence type="predicted"/>
<gene>
    <name evidence="1" type="ORF">CSUI_000688</name>
</gene>
<dbReference type="RefSeq" id="XP_067927102.1">
    <property type="nucleotide sequence ID" value="XM_068060919.1"/>
</dbReference>
<dbReference type="OrthoDB" id="333128at2759"/>
<dbReference type="VEuPathDB" id="ToxoDB:CSUI_000688"/>
<comment type="caution">
    <text evidence="1">The sequence shown here is derived from an EMBL/GenBank/DDBJ whole genome shotgun (WGS) entry which is preliminary data.</text>
</comment>
<dbReference type="EMBL" id="MIGC01000271">
    <property type="protein sequence ID" value="PHJ25455.1"/>
    <property type="molecule type" value="Genomic_DNA"/>
</dbReference>